<organism evidence="1 2">
    <name type="scientific">Durusdinium trenchii</name>
    <dbReference type="NCBI Taxonomy" id="1381693"/>
    <lineage>
        <taxon>Eukaryota</taxon>
        <taxon>Sar</taxon>
        <taxon>Alveolata</taxon>
        <taxon>Dinophyceae</taxon>
        <taxon>Suessiales</taxon>
        <taxon>Symbiodiniaceae</taxon>
        <taxon>Durusdinium</taxon>
    </lineage>
</organism>
<keyword evidence="2" id="KW-1185">Reference proteome</keyword>
<name>A0ABP0H5V9_9DINO</name>
<dbReference type="Proteomes" id="UP001642464">
    <property type="component" value="Unassembled WGS sequence"/>
</dbReference>
<dbReference type="EMBL" id="CAXAMM010000002">
    <property type="protein sequence ID" value="CAK8985352.1"/>
    <property type="molecule type" value="Genomic_DNA"/>
</dbReference>
<accession>A0ABP0H5V9</accession>
<evidence type="ECO:0000313" key="2">
    <source>
        <dbReference type="Proteomes" id="UP001642464"/>
    </source>
</evidence>
<comment type="caution">
    <text evidence="1">The sequence shown here is derived from an EMBL/GenBank/DDBJ whole genome shotgun (WGS) entry which is preliminary data.</text>
</comment>
<sequence length="296" mass="32816">MAPKKVMFVAMGSEVEPGRFSLDLQTVDPVIYRPDPTTDAEPSVPVPNAHELHQDIVSGRKAACESKQQRTPRQIQAHIHYVQRSLNLAPGISGQWSRQAQDVLDTWLLKDLKGVQKRNMLALEDKPPAESSCSKAVGNIVESSEALDSQPKDEDANIFEDHHSEALDSQPNDDNMMDEDCVKETTPKDGKAKVQGLGDVLEIEENLAPGDDGVKIQERIADWFACSVNGDIIYKYIDGEQNLQVLPEPDLNDAVRGPDRRFWPSRRVGVFLTDVHSWTLGVANLLECKDSGLTPL</sequence>
<evidence type="ECO:0000313" key="1">
    <source>
        <dbReference type="EMBL" id="CAK8985352.1"/>
    </source>
</evidence>
<proteinExistence type="predicted"/>
<reference evidence="1 2" key="1">
    <citation type="submission" date="2024-02" db="EMBL/GenBank/DDBJ databases">
        <authorList>
            <person name="Chen Y."/>
            <person name="Shah S."/>
            <person name="Dougan E. K."/>
            <person name="Thang M."/>
            <person name="Chan C."/>
        </authorList>
    </citation>
    <scope>NUCLEOTIDE SEQUENCE [LARGE SCALE GENOMIC DNA]</scope>
</reference>
<protein>
    <submittedName>
        <fullName evidence="1">Double-strand break repair protein MRE11A</fullName>
    </submittedName>
</protein>
<gene>
    <name evidence="1" type="ORF">SCF082_LOCUS109</name>
</gene>